<dbReference type="SUPFAM" id="SSF58100">
    <property type="entry name" value="Bacterial hemolysins"/>
    <property type="match status" value="1"/>
</dbReference>
<dbReference type="AlphaFoldDB" id="A0A433D2Z4"/>
<dbReference type="EMBL" id="RBNI01007596">
    <property type="protein sequence ID" value="RUP45226.1"/>
    <property type="molecule type" value="Genomic_DNA"/>
</dbReference>
<proteinExistence type="predicted"/>
<dbReference type="Proteomes" id="UP000268093">
    <property type="component" value="Unassembled WGS sequence"/>
</dbReference>
<evidence type="ECO:0000313" key="1">
    <source>
        <dbReference type="EMBL" id="RUP45226.1"/>
    </source>
</evidence>
<keyword evidence="2" id="KW-1185">Reference proteome</keyword>
<reference evidence="1 2" key="1">
    <citation type="journal article" date="2018" name="New Phytol.">
        <title>Phylogenomics of Endogonaceae and evolution of mycorrhizas within Mucoromycota.</title>
        <authorList>
            <person name="Chang Y."/>
            <person name="Desiro A."/>
            <person name="Na H."/>
            <person name="Sandor L."/>
            <person name="Lipzen A."/>
            <person name="Clum A."/>
            <person name="Barry K."/>
            <person name="Grigoriev I.V."/>
            <person name="Martin F.M."/>
            <person name="Stajich J.E."/>
            <person name="Smith M.E."/>
            <person name="Bonito G."/>
            <person name="Spatafora J.W."/>
        </authorList>
    </citation>
    <scope>NUCLEOTIDE SEQUENCE [LARGE SCALE GENOMIC DNA]</scope>
    <source>
        <strain evidence="1 2">GMNB39</strain>
    </source>
</reference>
<protein>
    <submittedName>
        <fullName evidence="1">Uncharacterized protein</fullName>
    </submittedName>
</protein>
<sequence length="281" mass="31817">MTAQAALQLFEVNTTQLWDQGLSACVQLFIELRDFANINPTFTEIYDEYVRFSRALEDLADLASDFVHQAREIRNTLRQLGTQTPVALAQRNLDRLVRRCSNMDTESNKLAESFGDVKEGLLKIGEKMNRFLIRENTSIEMTEKVRRLVELVANGVEKISEISGLLAVGSWLGGLLKKKEKALSDNIARRRENHSQAQNLQSGISTTHTAVADQKTYFLYTSSRLKNLKTILEDFKLDAGQAAGSWAIQGQELQIVLDRWRDLAIEMRDVAKMVESHSARL</sequence>
<accession>A0A433D2Z4</accession>
<organism evidence="1 2">
    <name type="scientific">Jimgerdemannia flammicorona</name>
    <dbReference type="NCBI Taxonomy" id="994334"/>
    <lineage>
        <taxon>Eukaryota</taxon>
        <taxon>Fungi</taxon>
        <taxon>Fungi incertae sedis</taxon>
        <taxon>Mucoromycota</taxon>
        <taxon>Mucoromycotina</taxon>
        <taxon>Endogonomycetes</taxon>
        <taxon>Endogonales</taxon>
        <taxon>Endogonaceae</taxon>
        <taxon>Jimgerdemannia</taxon>
    </lineage>
</organism>
<gene>
    <name evidence="1" type="ORF">BC936DRAFT_148451</name>
</gene>
<comment type="caution">
    <text evidence="1">The sequence shown here is derived from an EMBL/GenBank/DDBJ whole genome shotgun (WGS) entry which is preliminary data.</text>
</comment>
<name>A0A433D2Z4_9FUNG</name>
<evidence type="ECO:0000313" key="2">
    <source>
        <dbReference type="Proteomes" id="UP000268093"/>
    </source>
</evidence>